<reference evidence="4 5" key="1">
    <citation type="submission" date="2022-06" db="EMBL/GenBank/DDBJ databases">
        <title>Isolation of gut microbiota from human fecal samples.</title>
        <authorList>
            <person name="Pamer E.G."/>
            <person name="Barat B."/>
            <person name="Waligurski E."/>
            <person name="Medina S."/>
            <person name="Paddock L."/>
            <person name="Mostad J."/>
        </authorList>
    </citation>
    <scope>NUCLEOTIDE SEQUENCE [LARGE SCALE GENOMIC DNA]</scope>
    <source>
        <strain evidence="4 5">DFI.7.95</strain>
    </source>
</reference>
<evidence type="ECO:0000256" key="1">
    <source>
        <dbReference type="ARBA" id="ARBA00022969"/>
    </source>
</evidence>
<keyword evidence="1" id="KW-0749">Sporulation</keyword>
<comment type="caution">
    <text evidence="4">The sequence shown here is derived from an EMBL/GenBank/DDBJ whole genome shotgun (WGS) entry which is preliminary data.</text>
</comment>
<dbReference type="Proteomes" id="UP001524478">
    <property type="component" value="Unassembled WGS sequence"/>
</dbReference>
<dbReference type="InterPro" id="IPR012347">
    <property type="entry name" value="Ferritin-like"/>
</dbReference>
<dbReference type="RefSeq" id="WP_201259982.1">
    <property type="nucleotide sequence ID" value="NZ_CP172320.1"/>
</dbReference>
<sequence>MSWLENFMGGNDNNMNDRDIALNMLASSKAGVGMLSAALVETTNPELRQMLSSQLTAGINGHFQLSDMAIRNGWYNAYDEPLEQIYAVSKETKNIIR</sequence>
<keyword evidence="5" id="KW-1185">Reference proteome</keyword>
<accession>A0ABT1SE84</accession>
<evidence type="ECO:0000313" key="5">
    <source>
        <dbReference type="Proteomes" id="UP001524478"/>
    </source>
</evidence>
<organism evidence="4 5">
    <name type="scientific">Tissierella carlieri</name>
    <dbReference type="NCBI Taxonomy" id="689904"/>
    <lineage>
        <taxon>Bacteria</taxon>
        <taxon>Bacillati</taxon>
        <taxon>Bacillota</taxon>
        <taxon>Tissierellia</taxon>
        <taxon>Tissierellales</taxon>
        <taxon>Tissierellaceae</taxon>
        <taxon>Tissierella</taxon>
    </lineage>
</organism>
<evidence type="ECO:0000313" key="4">
    <source>
        <dbReference type="EMBL" id="MCQ4924783.1"/>
    </source>
</evidence>
<keyword evidence="4" id="KW-0167">Capsid protein</keyword>
<comment type="subcellular location">
    <subcellularLocation>
        <location evidence="2">Spore coat</location>
    </subcellularLocation>
</comment>
<proteinExistence type="inferred from homology"/>
<dbReference type="PANTHER" id="PTHR39183:SF1">
    <property type="entry name" value="SPORE COAT PROTEIN F-LIKE PROTEIN YHCQ"/>
    <property type="match status" value="1"/>
</dbReference>
<gene>
    <name evidence="4" type="ORF">NE686_16905</name>
</gene>
<dbReference type="InterPro" id="IPR012851">
    <property type="entry name" value="Spore_coat_CotF-like"/>
</dbReference>
<dbReference type="Gene3D" id="1.20.1260.10">
    <property type="match status" value="1"/>
</dbReference>
<evidence type="ECO:0000256" key="3">
    <source>
        <dbReference type="ARBA" id="ARBA00024344"/>
    </source>
</evidence>
<protein>
    <submittedName>
        <fullName evidence="4">Spore coat protein</fullName>
    </submittedName>
</protein>
<dbReference type="Pfam" id="PF07875">
    <property type="entry name" value="Coat_F"/>
    <property type="match status" value="1"/>
</dbReference>
<keyword evidence="4" id="KW-0946">Virion</keyword>
<comment type="similarity">
    <text evidence="3">Belongs to the CotF family.</text>
</comment>
<name>A0ABT1SE84_9FIRM</name>
<evidence type="ECO:0000256" key="2">
    <source>
        <dbReference type="ARBA" id="ARBA00024325"/>
    </source>
</evidence>
<dbReference type="EMBL" id="JANGAC010000015">
    <property type="protein sequence ID" value="MCQ4924783.1"/>
    <property type="molecule type" value="Genomic_DNA"/>
</dbReference>
<dbReference type="PANTHER" id="PTHR39183">
    <property type="entry name" value="SPORE COAT PROTEIN F-LIKE PROTEIN YHCQ"/>
    <property type="match status" value="1"/>
</dbReference>